<dbReference type="SUPFAM" id="SSF57492">
    <property type="entry name" value="Trefoil"/>
    <property type="match status" value="1"/>
</dbReference>
<keyword evidence="2" id="KW-0964">Secreted</keyword>
<keyword evidence="8" id="KW-1185">Reference proteome</keyword>
<dbReference type="InterPro" id="IPR017994">
    <property type="entry name" value="P_trefoil_chordata"/>
</dbReference>
<dbReference type="InterPro" id="IPR000519">
    <property type="entry name" value="P_trefoil_dom"/>
</dbReference>
<accession>A0A8J6ECR0</accession>
<dbReference type="PANTHER" id="PTHR13826:SF14">
    <property type="entry name" value="TREFOIL FACTOR 2"/>
    <property type="match status" value="1"/>
</dbReference>
<evidence type="ECO:0000313" key="8">
    <source>
        <dbReference type="Proteomes" id="UP000770717"/>
    </source>
</evidence>
<feature type="domain" description="P-type" evidence="6">
    <location>
        <begin position="27"/>
        <end position="70"/>
    </location>
</feature>
<dbReference type="PANTHER" id="PTHR13826">
    <property type="entry name" value="INTESTINAL TREFOIL FACTOR-RELATED"/>
    <property type="match status" value="1"/>
</dbReference>
<dbReference type="CDD" id="cd00111">
    <property type="entry name" value="Trefoil"/>
    <property type="match status" value="1"/>
</dbReference>
<evidence type="ECO:0000256" key="5">
    <source>
        <dbReference type="SAM" id="SignalP"/>
    </source>
</evidence>
<dbReference type="EMBL" id="WNTK01002424">
    <property type="protein sequence ID" value="KAG9466046.1"/>
    <property type="molecule type" value="Genomic_DNA"/>
</dbReference>
<feature type="disulfide bond" evidence="4">
    <location>
        <begin position="29"/>
        <end position="55"/>
    </location>
</feature>
<evidence type="ECO:0000256" key="4">
    <source>
        <dbReference type="PROSITE-ProRule" id="PRU00779"/>
    </source>
</evidence>
<dbReference type="Pfam" id="PF00088">
    <property type="entry name" value="Trefoil"/>
    <property type="match status" value="1"/>
</dbReference>
<proteinExistence type="predicted"/>
<comment type="subcellular location">
    <subcellularLocation>
        <location evidence="1">Secreted</location>
    </subcellularLocation>
</comment>
<feature type="disulfide bond" evidence="4">
    <location>
        <begin position="39"/>
        <end position="54"/>
    </location>
</feature>
<dbReference type="PRINTS" id="PR00680">
    <property type="entry name" value="PTREFOIL"/>
</dbReference>
<keyword evidence="5" id="KW-0732">Signal</keyword>
<gene>
    <name evidence="7" type="ORF">GDO78_017311</name>
</gene>
<organism evidence="7 8">
    <name type="scientific">Eleutherodactylus coqui</name>
    <name type="common">Puerto Rican coqui</name>
    <dbReference type="NCBI Taxonomy" id="57060"/>
    <lineage>
        <taxon>Eukaryota</taxon>
        <taxon>Metazoa</taxon>
        <taxon>Chordata</taxon>
        <taxon>Craniata</taxon>
        <taxon>Vertebrata</taxon>
        <taxon>Euteleostomi</taxon>
        <taxon>Amphibia</taxon>
        <taxon>Batrachia</taxon>
        <taxon>Anura</taxon>
        <taxon>Neobatrachia</taxon>
        <taxon>Hyloidea</taxon>
        <taxon>Eleutherodactylidae</taxon>
        <taxon>Eleutherodactylinae</taxon>
        <taxon>Eleutherodactylus</taxon>
        <taxon>Eleutherodactylus</taxon>
    </lineage>
</organism>
<keyword evidence="3 4" id="KW-1015">Disulfide bond</keyword>
<dbReference type="SMART" id="SM00018">
    <property type="entry name" value="PD"/>
    <property type="match status" value="1"/>
</dbReference>
<dbReference type="GO" id="GO:0005615">
    <property type="term" value="C:extracellular space"/>
    <property type="evidence" value="ECO:0007669"/>
    <property type="project" value="TreeGrafter"/>
</dbReference>
<evidence type="ECO:0000259" key="6">
    <source>
        <dbReference type="PROSITE" id="PS51448"/>
    </source>
</evidence>
<sequence>MVMDRRLCCVLALVLAAICTAQALTSEQCNVDSKARTDCGFRGIPQADCNSRGCCFDSSIPEVIWCFYPKAPEVCF</sequence>
<evidence type="ECO:0000256" key="1">
    <source>
        <dbReference type="ARBA" id="ARBA00004613"/>
    </source>
</evidence>
<evidence type="ECO:0000256" key="2">
    <source>
        <dbReference type="ARBA" id="ARBA00022525"/>
    </source>
</evidence>
<feature type="signal peptide" evidence="5">
    <location>
        <begin position="1"/>
        <end position="23"/>
    </location>
</feature>
<protein>
    <recommendedName>
        <fullName evidence="6">P-type domain-containing protein</fullName>
    </recommendedName>
</protein>
<evidence type="ECO:0000256" key="3">
    <source>
        <dbReference type="ARBA" id="ARBA00023157"/>
    </source>
</evidence>
<dbReference type="InterPro" id="IPR044913">
    <property type="entry name" value="P_trefoil_dom_sf"/>
</dbReference>
<dbReference type="Gene3D" id="4.10.110.10">
    <property type="entry name" value="Spasmolytic Protein, domain 1"/>
    <property type="match status" value="1"/>
</dbReference>
<dbReference type="Proteomes" id="UP000770717">
    <property type="component" value="Unassembled WGS sequence"/>
</dbReference>
<feature type="disulfide bond" evidence="4">
    <location>
        <begin position="49"/>
        <end position="66"/>
    </location>
</feature>
<name>A0A8J6ECR0_ELECQ</name>
<dbReference type="FunFam" id="4.10.110.10:FF:000006">
    <property type="entry name" value="Trefoil factor 1"/>
    <property type="match status" value="1"/>
</dbReference>
<evidence type="ECO:0000313" key="7">
    <source>
        <dbReference type="EMBL" id="KAG9466046.1"/>
    </source>
</evidence>
<reference evidence="7" key="1">
    <citation type="thesis" date="2020" institute="ProQuest LLC" country="789 East Eisenhower Parkway, Ann Arbor, MI, USA">
        <title>Comparative Genomics and Chromosome Evolution.</title>
        <authorList>
            <person name="Mudd A.B."/>
        </authorList>
    </citation>
    <scope>NUCLEOTIDE SEQUENCE</scope>
    <source>
        <strain evidence="7">HN-11 Male</strain>
        <tissue evidence="7">Kidney and liver</tissue>
    </source>
</reference>
<feature type="chain" id="PRO_5035246932" description="P-type domain-containing protein" evidence="5">
    <location>
        <begin position="24"/>
        <end position="76"/>
    </location>
</feature>
<dbReference type="PROSITE" id="PS51448">
    <property type="entry name" value="P_TREFOIL_2"/>
    <property type="match status" value="1"/>
</dbReference>
<comment type="caution">
    <text evidence="7">The sequence shown here is derived from an EMBL/GenBank/DDBJ whole genome shotgun (WGS) entry which is preliminary data.</text>
</comment>
<dbReference type="OrthoDB" id="10051464at2759"/>
<dbReference type="AlphaFoldDB" id="A0A8J6ECR0"/>